<dbReference type="AlphaFoldDB" id="D4H7D8"/>
<evidence type="ECO:0000256" key="5">
    <source>
        <dbReference type="ARBA" id="ARBA00022989"/>
    </source>
</evidence>
<dbReference type="eggNOG" id="COG4591">
    <property type="taxonomic scope" value="Bacteria"/>
</dbReference>
<dbReference type="EMBL" id="CP001968">
    <property type="protein sequence ID" value="ADD67937.1"/>
    <property type="molecule type" value="Genomic_DNA"/>
</dbReference>
<evidence type="ECO:0000259" key="8">
    <source>
        <dbReference type="Pfam" id="PF02687"/>
    </source>
</evidence>
<comment type="subcellular location">
    <subcellularLocation>
        <location evidence="1">Cell membrane</location>
        <topology evidence="1">Multi-pass membrane protein</topology>
    </subcellularLocation>
</comment>
<keyword evidence="10" id="KW-1185">Reference proteome</keyword>
<evidence type="ECO:0000313" key="9">
    <source>
        <dbReference type="EMBL" id="ADD67937.1"/>
    </source>
</evidence>
<evidence type="ECO:0000256" key="2">
    <source>
        <dbReference type="ARBA" id="ARBA00005236"/>
    </source>
</evidence>
<dbReference type="KEGG" id="dap:Dacet_1165"/>
<keyword evidence="6 7" id="KW-0472">Membrane</keyword>
<name>D4H7D8_DENA2</name>
<dbReference type="InParanoid" id="D4H7D8"/>
<feature type="transmembrane region" description="Helical" evidence="7">
    <location>
        <begin position="254"/>
        <end position="273"/>
    </location>
</feature>
<gene>
    <name evidence="9" type="ordered locus">Dacet_1165</name>
</gene>
<feature type="transmembrane region" description="Helical" evidence="7">
    <location>
        <begin position="309"/>
        <end position="329"/>
    </location>
</feature>
<keyword evidence="4 7" id="KW-0812">Transmembrane</keyword>
<dbReference type="GO" id="GO:0098797">
    <property type="term" value="C:plasma membrane protein complex"/>
    <property type="evidence" value="ECO:0007669"/>
    <property type="project" value="TreeGrafter"/>
</dbReference>
<accession>D4H7D8</accession>
<reference evidence="9 10" key="1">
    <citation type="journal article" date="2010" name="Stand. Genomic Sci.">
        <title>Complete genome sequence of Denitrovibrio acetiphilus type strain (N2460).</title>
        <authorList>
            <person name="Kiss H."/>
            <person name="Lang E."/>
            <person name="Lapidus A."/>
            <person name="Copeland A."/>
            <person name="Nolan M."/>
            <person name="Glavina Del Rio T."/>
            <person name="Chen F."/>
            <person name="Lucas S."/>
            <person name="Tice H."/>
            <person name="Cheng J.F."/>
            <person name="Han C."/>
            <person name="Goodwin L."/>
            <person name="Pitluck S."/>
            <person name="Liolios K."/>
            <person name="Pati A."/>
            <person name="Ivanova N."/>
            <person name="Mavromatis K."/>
            <person name="Chen A."/>
            <person name="Palaniappan K."/>
            <person name="Land M."/>
            <person name="Hauser L."/>
            <person name="Chang Y.J."/>
            <person name="Jeffries C.D."/>
            <person name="Detter J.C."/>
            <person name="Brettin T."/>
            <person name="Spring S."/>
            <person name="Rohde M."/>
            <person name="Goker M."/>
            <person name="Woyke T."/>
            <person name="Bristow J."/>
            <person name="Eisen J.A."/>
            <person name="Markowitz V."/>
            <person name="Hugenholtz P."/>
            <person name="Kyrpides N.C."/>
            <person name="Klenk H.P."/>
        </authorList>
    </citation>
    <scope>NUCLEOTIDE SEQUENCE [LARGE SCALE GENOMIC DNA]</scope>
    <source>
        <strain evidence="10">DSM 12809 / NBRC 114555 / N2460</strain>
    </source>
</reference>
<sequence precursor="true">MINFKLLEHALMSLMRHKGKHLFIFLIFTMLISVCLVLFTVTAGLKKEAQYSLDNLPDIIVQKITGGRQQYINSAMLDKIVLIPGVLNASDRVWGFYPFDYLNTNLTVVGVDIFDPNMSRTIQEVTDGLDTMSLRSGKSMFIGAQLNEILRAIYNKDEFSFQKPDGEYITLQTAGIFKTESQMISTGTIITDRKTASEILGIPAGMSADIAINAANPQEIATIQEKIENISPSLRVITKEVISASYQNMFDYKGGIFLLFFISSIFTFFVIIFDRLSGISGDEARETAILKAVGWTTGDVLKVRLYESFVISVTAYISAITLSGIYVFILQAPGLKNIFLGYSYLKPHFTIPFTFDPSVYISVFFITVPVYTAAVIIPSWRAASIDSGEVIR</sequence>
<evidence type="ECO:0000256" key="3">
    <source>
        <dbReference type="ARBA" id="ARBA00022475"/>
    </source>
</evidence>
<feature type="transmembrane region" description="Helical" evidence="7">
    <location>
        <begin position="359"/>
        <end position="377"/>
    </location>
</feature>
<dbReference type="PANTHER" id="PTHR30489">
    <property type="entry name" value="LIPOPROTEIN-RELEASING SYSTEM TRANSMEMBRANE PROTEIN LOLE"/>
    <property type="match status" value="1"/>
</dbReference>
<evidence type="ECO:0000313" key="10">
    <source>
        <dbReference type="Proteomes" id="UP000002012"/>
    </source>
</evidence>
<organism evidence="9 10">
    <name type="scientific">Denitrovibrio acetiphilus (strain DSM 12809 / NBRC 114555 / N2460)</name>
    <dbReference type="NCBI Taxonomy" id="522772"/>
    <lineage>
        <taxon>Bacteria</taxon>
        <taxon>Pseudomonadati</taxon>
        <taxon>Deferribacterota</taxon>
        <taxon>Deferribacteres</taxon>
        <taxon>Deferribacterales</taxon>
        <taxon>Geovibrionaceae</taxon>
        <taxon>Denitrovibrio</taxon>
    </lineage>
</organism>
<dbReference type="PaxDb" id="522772-Dacet_1165"/>
<evidence type="ECO:0000256" key="6">
    <source>
        <dbReference type="ARBA" id="ARBA00023136"/>
    </source>
</evidence>
<dbReference type="InterPro" id="IPR051447">
    <property type="entry name" value="Lipoprotein-release_system"/>
</dbReference>
<protein>
    <recommendedName>
        <fullName evidence="8">ABC3 transporter permease C-terminal domain-containing protein</fullName>
    </recommendedName>
</protein>
<feature type="transmembrane region" description="Helical" evidence="7">
    <location>
        <begin position="21"/>
        <end position="45"/>
    </location>
</feature>
<keyword evidence="5 7" id="KW-1133">Transmembrane helix</keyword>
<feature type="domain" description="ABC3 transporter permease C-terminal" evidence="8">
    <location>
        <begin position="259"/>
        <end position="385"/>
    </location>
</feature>
<dbReference type="InterPro" id="IPR003838">
    <property type="entry name" value="ABC3_permease_C"/>
</dbReference>
<proteinExistence type="inferred from homology"/>
<dbReference type="Pfam" id="PF02687">
    <property type="entry name" value="FtsX"/>
    <property type="match status" value="1"/>
</dbReference>
<dbReference type="RefSeq" id="WP_013010459.1">
    <property type="nucleotide sequence ID" value="NC_013943.1"/>
</dbReference>
<comment type="similarity">
    <text evidence="2">Belongs to the ABC-4 integral membrane protein family. LolC/E subfamily.</text>
</comment>
<dbReference type="STRING" id="522772.Dacet_1165"/>
<evidence type="ECO:0000256" key="1">
    <source>
        <dbReference type="ARBA" id="ARBA00004651"/>
    </source>
</evidence>
<evidence type="ECO:0000256" key="4">
    <source>
        <dbReference type="ARBA" id="ARBA00022692"/>
    </source>
</evidence>
<dbReference type="GO" id="GO:0044874">
    <property type="term" value="P:lipoprotein localization to outer membrane"/>
    <property type="evidence" value="ECO:0007669"/>
    <property type="project" value="TreeGrafter"/>
</dbReference>
<dbReference type="Proteomes" id="UP000002012">
    <property type="component" value="Chromosome"/>
</dbReference>
<dbReference type="OrthoDB" id="8522929at2"/>
<evidence type="ECO:0000256" key="7">
    <source>
        <dbReference type="SAM" id="Phobius"/>
    </source>
</evidence>
<keyword evidence="3" id="KW-1003">Cell membrane</keyword>
<dbReference type="HOGENOM" id="CLU_701928_0_0_0"/>
<dbReference type="PANTHER" id="PTHR30489:SF0">
    <property type="entry name" value="LIPOPROTEIN-RELEASING SYSTEM TRANSMEMBRANE PROTEIN LOLE"/>
    <property type="match status" value="1"/>
</dbReference>